<dbReference type="PANTHER" id="PTHR35282">
    <property type="entry name" value="F5D14.24 PROTEIN"/>
    <property type="match status" value="1"/>
</dbReference>
<dbReference type="EMBL" id="PNBA02000014">
    <property type="protein sequence ID" value="KAG6400525.1"/>
    <property type="molecule type" value="Genomic_DNA"/>
</dbReference>
<organism evidence="2">
    <name type="scientific">Salvia splendens</name>
    <name type="common">Scarlet sage</name>
    <dbReference type="NCBI Taxonomy" id="180675"/>
    <lineage>
        <taxon>Eukaryota</taxon>
        <taxon>Viridiplantae</taxon>
        <taxon>Streptophyta</taxon>
        <taxon>Embryophyta</taxon>
        <taxon>Tracheophyta</taxon>
        <taxon>Spermatophyta</taxon>
        <taxon>Magnoliopsida</taxon>
        <taxon>eudicotyledons</taxon>
        <taxon>Gunneridae</taxon>
        <taxon>Pentapetalae</taxon>
        <taxon>asterids</taxon>
        <taxon>lamiids</taxon>
        <taxon>Lamiales</taxon>
        <taxon>Lamiaceae</taxon>
        <taxon>Nepetoideae</taxon>
        <taxon>Mentheae</taxon>
        <taxon>Salviinae</taxon>
        <taxon>Salvia</taxon>
        <taxon>Salvia subgen. Calosphace</taxon>
        <taxon>core Calosphace</taxon>
    </lineage>
</organism>
<name>A0A8X8WT67_SALSN</name>
<protein>
    <submittedName>
        <fullName evidence="2">Uncharacterized protein</fullName>
    </submittedName>
</protein>
<dbReference type="Pfam" id="PF21737">
    <property type="entry name" value="DUF6865"/>
    <property type="match status" value="1"/>
</dbReference>
<proteinExistence type="predicted"/>
<comment type="caution">
    <text evidence="2">The sequence shown here is derived from an EMBL/GenBank/DDBJ whole genome shotgun (WGS) entry which is preliminary data.</text>
</comment>
<dbReference type="AlphaFoldDB" id="A0A8X8WT67"/>
<evidence type="ECO:0000256" key="1">
    <source>
        <dbReference type="SAM" id="MobiDB-lite"/>
    </source>
</evidence>
<dbReference type="PANTHER" id="PTHR35282:SF2">
    <property type="entry name" value="F5D14.24 PROTEIN"/>
    <property type="match status" value="1"/>
</dbReference>
<feature type="region of interest" description="Disordered" evidence="1">
    <location>
        <begin position="1"/>
        <end position="55"/>
    </location>
</feature>
<reference evidence="2" key="2">
    <citation type="submission" date="2020-08" db="EMBL/GenBank/DDBJ databases">
        <title>Plant Genome Project.</title>
        <authorList>
            <person name="Zhang R.-G."/>
        </authorList>
    </citation>
    <scope>NUCLEOTIDE SEQUENCE</scope>
    <source>
        <strain evidence="2">Huo1</strain>
        <tissue evidence="2">Leaf</tissue>
    </source>
</reference>
<reference evidence="2" key="1">
    <citation type="submission" date="2018-01" db="EMBL/GenBank/DDBJ databases">
        <authorList>
            <person name="Mao J.F."/>
        </authorList>
    </citation>
    <scope>NUCLEOTIDE SEQUENCE</scope>
    <source>
        <strain evidence="2">Huo1</strain>
        <tissue evidence="2">Leaf</tissue>
    </source>
</reference>
<gene>
    <name evidence="2" type="ORF">SASPL_137362</name>
</gene>
<accession>A0A8X8WT67</accession>
<keyword evidence="3" id="KW-1185">Reference proteome</keyword>
<evidence type="ECO:0000313" key="3">
    <source>
        <dbReference type="Proteomes" id="UP000298416"/>
    </source>
</evidence>
<feature type="compositionally biased region" description="Basic and acidic residues" evidence="1">
    <location>
        <begin position="1"/>
        <end position="16"/>
    </location>
</feature>
<dbReference type="InterPro" id="IPR049198">
    <property type="entry name" value="DUF6865"/>
</dbReference>
<dbReference type="Proteomes" id="UP000298416">
    <property type="component" value="Unassembled WGS sequence"/>
</dbReference>
<evidence type="ECO:0000313" key="2">
    <source>
        <dbReference type="EMBL" id="KAG6400525.1"/>
    </source>
</evidence>
<sequence length="86" mass="9527">MDKTEPKKELSEDSTRESLIALSYRVPENEQPAAESPKNTSGENGCGNPHFDGKEKLRTELISISYSSSPDMEVRPLSPVELEFDG</sequence>